<reference evidence="3 4" key="1">
    <citation type="submission" date="2017-09" db="EMBL/GenBank/DDBJ databases">
        <title>WGS assembly of Aquilegia coerulea Goldsmith.</title>
        <authorList>
            <person name="Hodges S."/>
            <person name="Kramer E."/>
            <person name="Nordborg M."/>
            <person name="Tomkins J."/>
            <person name="Borevitz J."/>
            <person name="Derieg N."/>
            <person name="Yan J."/>
            <person name="Mihaltcheva S."/>
            <person name="Hayes R.D."/>
            <person name="Rokhsar D."/>
        </authorList>
    </citation>
    <scope>NUCLEOTIDE SEQUENCE [LARGE SCALE GENOMIC DNA]</scope>
    <source>
        <strain evidence="4">cv. Goldsmith</strain>
    </source>
</reference>
<dbReference type="SUPFAM" id="SSF81383">
    <property type="entry name" value="F-box domain"/>
    <property type="match status" value="1"/>
</dbReference>
<evidence type="ECO:0000313" key="3">
    <source>
        <dbReference type="EMBL" id="PIA31357.1"/>
    </source>
</evidence>
<feature type="compositionally biased region" description="Basic residues" evidence="1">
    <location>
        <begin position="8"/>
        <end position="17"/>
    </location>
</feature>
<evidence type="ECO:0000259" key="2">
    <source>
        <dbReference type="PROSITE" id="PS50181"/>
    </source>
</evidence>
<organism evidence="3 4">
    <name type="scientific">Aquilegia coerulea</name>
    <name type="common">Rocky mountain columbine</name>
    <dbReference type="NCBI Taxonomy" id="218851"/>
    <lineage>
        <taxon>Eukaryota</taxon>
        <taxon>Viridiplantae</taxon>
        <taxon>Streptophyta</taxon>
        <taxon>Embryophyta</taxon>
        <taxon>Tracheophyta</taxon>
        <taxon>Spermatophyta</taxon>
        <taxon>Magnoliopsida</taxon>
        <taxon>Ranunculales</taxon>
        <taxon>Ranunculaceae</taxon>
        <taxon>Thalictroideae</taxon>
        <taxon>Aquilegia</taxon>
    </lineage>
</organism>
<dbReference type="OrthoDB" id="644676at2759"/>
<dbReference type="SUPFAM" id="SSF52047">
    <property type="entry name" value="RNI-like"/>
    <property type="match status" value="1"/>
</dbReference>
<keyword evidence="4" id="KW-1185">Reference proteome</keyword>
<dbReference type="InterPro" id="IPR001810">
    <property type="entry name" value="F-box_dom"/>
</dbReference>
<dbReference type="Pfam" id="PF00646">
    <property type="entry name" value="F-box"/>
    <property type="match status" value="1"/>
</dbReference>
<sequence length="370" mass="42248">MEENPKKSSNKKRKKMMKKSDEEADRLSALPEPLLHNILSFLDMKEVVQTSFISKKWRYFWKSLPFLNFDYSLWNASSKKKKQHPSPYVQKVFTKQKCLNFVDGVLLFRDNSSPIEKIHITQSYACDSLRLSKWLLFVASRHVKEVQIDFDKSCKVVTLPDLLFTSHVEVLKLTGNHWISVQLPGLSSPAKKLRSLILVYVKLPNGNSNGELDFNYPLLENLVLILCDLQHIKKLKVTTPQLKNLVVECGYNGEINISAPKLLSVKLNAHQFKIHYVEKLSSLVSATIDITAFTLQSESMLQVLEGLQTVTTLQINGHYKELLLLNPFSNLRCFKLMGMCRSSCIQALGNFLKSSPSLETLVLDECSRLI</sequence>
<name>A0A2G5CKJ1_AQUCA</name>
<dbReference type="Proteomes" id="UP000230069">
    <property type="component" value="Unassembled WGS sequence"/>
</dbReference>
<proteinExistence type="predicted"/>
<dbReference type="FunCoup" id="A0A2G5CKJ1">
    <property type="interactions" value="133"/>
</dbReference>
<dbReference type="CDD" id="cd22160">
    <property type="entry name" value="F-box_AtFBL13-like"/>
    <property type="match status" value="1"/>
</dbReference>
<dbReference type="Gene3D" id="1.20.1280.50">
    <property type="match status" value="1"/>
</dbReference>
<dbReference type="InterPro" id="IPR036047">
    <property type="entry name" value="F-box-like_dom_sf"/>
</dbReference>
<dbReference type="InterPro" id="IPR053781">
    <property type="entry name" value="F-box_AtFBL13-like"/>
</dbReference>
<dbReference type="Pfam" id="PF23622">
    <property type="entry name" value="LRR_At1g61320_AtMIF1"/>
    <property type="match status" value="1"/>
</dbReference>
<dbReference type="PROSITE" id="PS50181">
    <property type="entry name" value="FBOX"/>
    <property type="match status" value="1"/>
</dbReference>
<dbReference type="PANTHER" id="PTHR34223:SF51">
    <property type="entry name" value="OS06G0556300 PROTEIN"/>
    <property type="match status" value="1"/>
</dbReference>
<gene>
    <name evidence="3" type="ORF">AQUCO_05000026v1</name>
</gene>
<dbReference type="AlphaFoldDB" id="A0A2G5CKJ1"/>
<feature type="domain" description="F-box" evidence="2">
    <location>
        <begin position="24"/>
        <end position="77"/>
    </location>
</feature>
<dbReference type="InParanoid" id="A0A2G5CKJ1"/>
<protein>
    <recommendedName>
        <fullName evidence="2">F-box domain-containing protein</fullName>
    </recommendedName>
</protein>
<dbReference type="EMBL" id="KZ305067">
    <property type="protein sequence ID" value="PIA31357.1"/>
    <property type="molecule type" value="Genomic_DNA"/>
</dbReference>
<accession>A0A2G5CKJ1</accession>
<feature type="region of interest" description="Disordered" evidence="1">
    <location>
        <begin position="1"/>
        <end position="25"/>
    </location>
</feature>
<dbReference type="InterPro" id="IPR055357">
    <property type="entry name" value="LRR_At1g61320_AtMIF1"/>
</dbReference>
<evidence type="ECO:0000256" key="1">
    <source>
        <dbReference type="SAM" id="MobiDB-lite"/>
    </source>
</evidence>
<evidence type="ECO:0000313" key="4">
    <source>
        <dbReference type="Proteomes" id="UP000230069"/>
    </source>
</evidence>
<dbReference type="SMART" id="SM00256">
    <property type="entry name" value="FBOX"/>
    <property type="match status" value="1"/>
</dbReference>
<dbReference type="InterPro" id="IPR053197">
    <property type="entry name" value="F-box_SCFL_complex_component"/>
</dbReference>
<dbReference type="PANTHER" id="PTHR34223">
    <property type="entry name" value="OS11G0201299 PROTEIN"/>
    <property type="match status" value="1"/>
</dbReference>
<dbReference type="STRING" id="218851.A0A2G5CKJ1"/>